<keyword evidence="2" id="KW-0560">Oxidoreductase</keyword>
<reference evidence="4 5" key="1">
    <citation type="submission" date="2022-04" db="EMBL/GenBank/DDBJ databases">
        <authorList>
            <person name="Grouzdev D.S."/>
            <person name="Pantiukh K.S."/>
            <person name="Krutkina M.S."/>
        </authorList>
    </citation>
    <scope>NUCLEOTIDE SEQUENCE [LARGE SCALE GENOMIC DNA]</scope>
    <source>
        <strain evidence="4 5">6x-1</strain>
    </source>
</reference>
<dbReference type="Proteomes" id="UP001203284">
    <property type="component" value="Unassembled WGS sequence"/>
</dbReference>
<comment type="caution">
    <text evidence="4">The sequence shown here is derived from an EMBL/GenBank/DDBJ whole genome shotgun (WGS) entry which is preliminary data.</text>
</comment>
<proteinExistence type="inferred from homology"/>
<evidence type="ECO:0000313" key="4">
    <source>
        <dbReference type="EMBL" id="MCK0198123.1"/>
    </source>
</evidence>
<dbReference type="InterPro" id="IPR020904">
    <property type="entry name" value="Sc_DH/Rdtase_CS"/>
</dbReference>
<comment type="similarity">
    <text evidence="1">Belongs to the short-chain dehydrogenases/reductases (SDR) family.</text>
</comment>
<evidence type="ECO:0000259" key="3">
    <source>
        <dbReference type="SMART" id="SM00822"/>
    </source>
</evidence>
<dbReference type="SUPFAM" id="SSF51735">
    <property type="entry name" value="NAD(P)-binding Rossmann-fold domains"/>
    <property type="match status" value="1"/>
</dbReference>
<feature type="domain" description="Ketoreductase" evidence="3">
    <location>
        <begin position="7"/>
        <end position="174"/>
    </location>
</feature>
<accession>A0ABT0DDU5</accession>
<evidence type="ECO:0000256" key="1">
    <source>
        <dbReference type="ARBA" id="ARBA00006484"/>
    </source>
</evidence>
<dbReference type="InterPro" id="IPR057326">
    <property type="entry name" value="KR_dom"/>
</dbReference>
<dbReference type="InterPro" id="IPR036291">
    <property type="entry name" value="NAD(P)-bd_dom_sf"/>
</dbReference>
<dbReference type="Gene3D" id="3.40.50.720">
    <property type="entry name" value="NAD(P)-binding Rossmann-like Domain"/>
    <property type="match status" value="1"/>
</dbReference>
<dbReference type="Pfam" id="PF13561">
    <property type="entry name" value="adh_short_C2"/>
    <property type="match status" value="1"/>
</dbReference>
<keyword evidence="5" id="KW-1185">Reference proteome</keyword>
<dbReference type="InterPro" id="IPR002347">
    <property type="entry name" value="SDR_fam"/>
</dbReference>
<evidence type="ECO:0000313" key="5">
    <source>
        <dbReference type="Proteomes" id="UP001203284"/>
    </source>
</evidence>
<dbReference type="PROSITE" id="PS00061">
    <property type="entry name" value="ADH_SHORT"/>
    <property type="match status" value="1"/>
</dbReference>
<organism evidence="4 5">
    <name type="scientific">Ancylobacter crimeensis</name>
    <dbReference type="NCBI Taxonomy" id="2579147"/>
    <lineage>
        <taxon>Bacteria</taxon>
        <taxon>Pseudomonadati</taxon>
        <taxon>Pseudomonadota</taxon>
        <taxon>Alphaproteobacteria</taxon>
        <taxon>Hyphomicrobiales</taxon>
        <taxon>Xanthobacteraceae</taxon>
        <taxon>Ancylobacter</taxon>
    </lineage>
</organism>
<dbReference type="PRINTS" id="PR00081">
    <property type="entry name" value="GDHRDH"/>
</dbReference>
<sequence length="245" mass="25552">MRGLTDRVFIVTGAAQGIGEATARRLNEEGAIVALADRNRVGIEALADELSAAGGRAIGVTLDVSSRDEWMAGVGTVLGRFGRIDGLVNNAGVTRDRSLLKMTDEDWDLVIDVNLKSAWLGCQNVIPAMTATGGSIVNLSSESRWGAFGQANYASAKAGLVGLTRTVAVEHARHNIRCNAVAPGATSTPMVEAVPAQIRQGWLDAIPLRREAEPSEIAAAIVYLLSGDASYVTGQILGVNGGSAL</sequence>
<evidence type="ECO:0000256" key="2">
    <source>
        <dbReference type="ARBA" id="ARBA00023002"/>
    </source>
</evidence>
<dbReference type="PRINTS" id="PR00080">
    <property type="entry name" value="SDRFAMILY"/>
</dbReference>
<protein>
    <submittedName>
        <fullName evidence="4">SDR family oxidoreductase</fullName>
    </submittedName>
</protein>
<gene>
    <name evidence="4" type="ORF">MWN34_14510</name>
</gene>
<dbReference type="PANTHER" id="PTHR42760:SF133">
    <property type="entry name" value="3-OXOACYL-[ACYL-CARRIER-PROTEIN] REDUCTASE"/>
    <property type="match status" value="1"/>
</dbReference>
<dbReference type="EMBL" id="JALKCH010000009">
    <property type="protein sequence ID" value="MCK0198123.1"/>
    <property type="molecule type" value="Genomic_DNA"/>
</dbReference>
<name>A0ABT0DDU5_9HYPH</name>
<dbReference type="RefSeq" id="WP_247030023.1">
    <property type="nucleotide sequence ID" value="NZ_JALKCH010000009.1"/>
</dbReference>
<dbReference type="PANTHER" id="PTHR42760">
    <property type="entry name" value="SHORT-CHAIN DEHYDROGENASES/REDUCTASES FAMILY MEMBER"/>
    <property type="match status" value="1"/>
</dbReference>
<dbReference type="SMART" id="SM00822">
    <property type="entry name" value="PKS_KR"/>
    <property type="match status" value="1"/>
</dbReference>